<protein>
    <submittedName>
        <fullName evidence="1">Uncharacterized protein</fullName>
    </submittedName>
</protein>
<dbReference type="Proteomes" id="UP001163324">
    <property type="component" value="Chromosome 7"/>
</dbReference>
<accession>A0ACC0UTF3</accession>
<comment type="caution">
    <text evidence="1">The sequence shown here is derived from an EMBL/GenBank/DDBJ whole genome shotgun (WGS) entry which is preliminary data.</text>
</comment>
<evidence type="ECO:0000313" key="2">
    <source>
        <dbReference type="Proteomes" id="UP001163324"/>
    </source>
</evidence>
<evidence type="ECO:0000313" key="1">
    <source>
        <dbReference type="EMBL" id="KAI9897386.1"/>
    </source>
</evidence>
<dbReference type="EMBL" id="CM047946">
    <property type="protein sequence ID" value="KAI9897386.1"/>
    <property type="molecule type" value="Genomic_DNA"/>
</dbReference>
<reference evidence="1" key="1">
    <citation type="submission" date="2022-10" db="EMBL/GenBank/DDBJ databases">
        <title>Complete Genome of Trichothecium roseum strain YXFP-22015, a Plant Pathogen Isolated from Citrus.</title>
        <authorList>
            <person name="Wang Y."/>
            <person name="Zhu L."/>
        </authorList>
    </citation>
    <scope>NUCLEOTIDE SEQUENCE</scope>
    <source>
        <strain evidence="1">YXFP-22015</strain>
    </source>
</reference>
<gene>
    <name evidence="1" type="ORF">N3K66_007242</name>
</gene>
<proteinExistence type="predicted"/>
<keyword evidence="2" id="KW-1185">Reference proteome</keyword>
<organism evidence="1 2">
    <name type="scientific">Trichothecium roseum</name>
    <dbReference type="NCBI Taxonomy" id="47278"/>
    <lineage>
        <taxon>Eukaryota</taxon>
        <taxon>Fungi</taxon>
        <taxon>Dikarya</taxon>
        <taxon>Ascomycota</taxon>
        <taxon>Pezizomycotina</taxon>
        <taxon>Sordariomycetes</taxon>
        <taxon>Hypocreomycetidae</taxon>
        <taxon>Hypocreales</taxon>
        <taxon>Hypocreales incertae sedis</taxon>
        <taxon>Trichothecium</taxon>
    </lineage>
</organism>
<name>A0ACC0UTF3_9HYPO</name>
<sequence>MKLVIGGTTGFLGAEVLSQALRHPAITSVAALARRETPAPAEEQHPSLSEAERAKFKPVACDNFGEYPDYVKSAISDADACIWTIAITPTKSKTMPWEEVRKTCVDYTVNAVDTFAKSPRADKTKPFRFIYVSGSAAERDPAKKPWVMGDYCLMRGQIECQVLERVRADFEVAVAKPGIIKKKDAGAVARGAQAVATTLVGFPSVGVDEAAAALLNQAIAGFKADTLLNQDLVDIGRKALEEREAAAQ</sequence>